<dbReference type="InterPro" id="IPR003123">
    <property type="entry name" value="VPS9"/>
</dbReference>
<proteinExistence type="predicted"/>
<evidence type="ECO:0000259" key="2">
    <source>
        <dbReference type="PROSITE" id="PS51205"/>
    </source>
</evidence>
<dbReference type="GO" id="GO:0005737">
    <property type="term" value="C:cytoplasm"/>
    <property type="evidence" value="ECO:0007669"/>
    <property type="project" value="TreeGrafter"/>
</dbReference>
<protein>
    <recommendedName>
        <fullName evidence="2">VPS9 domain-containing protein</fullName>
    </recommendedName>
</protein>
<evidence type="ECO:0000313" key="4">
    <source>
        <dbReference type="Proteomes" id="UP000039865"/>
    </source>
</evidence>
<dbReference type="PANTHER" id="PTHR46089">
    <property type="entry name" value="ALSIN HOMOLOG"/>
    <property type="match status" value="1"/>
</dbReference>
<dbReference type="InParanoid" id="A0A078A8K5"/>
<dbReference type="PROSITE" id="PS51205">
    <property type="entry name" value="VPS9"/>
    <property type="match status" value="1"/>
</dbReference>
<dbReference type="InterPro" id="IPR037191">
    <property type="entry name" value="VPS9_dom_sf"/>
</dbReference>
<sequence length="635" mass="73496">MVDESKHTEEADISRFDYSDTHIQDTNRNLKRVLDMDISTTQTLDLLRNSSDLNPIEGVIVNDKRSNSKNKNKYNDEESKDSKFITQDLYVRKEILLILKIQEIQNEADKNVSKYFQRFHTDGGYEDPDDIQNINLGTQTPQQQQKAKFAAYQLKPQLPQMKVNIPLGVSGNDIFEIFSGICKAQRFQVIEMDQNIATAVNKEPFSIKRIFQRCFPFQDGKRENQSDSQISAVRLQISLNEIKMCRKITIKGLYGEQNKLQEFITIFKNKLHELSSQNKASNNGNEGGIGVHPGNRHKKNIDSKTTINLNRKGQGRRVDSDDSEEEGRSNQYNETSSIYQINKILSSDQYTLGKNVAQYIDCFQLQYKSLRESAQMLPQPETVQSFNSEYNLGKQTAQGLMPFCRPSVEKYVFSKLYDKLFAMYAIKNEEEDKLFSERSQLIRRQKAHDIMKYLGIKDQFIIGENLPHTQKFEDHIKDLTNNSQYDSHRSDQNFNIINAEQLFNNTSTSSNLGALSMFSKNDLPYSEAIKCMEKIQQFSSPREKLQCISESFGQLKTTIVDHWKGKLELNAMDDVLPLSIYVVAMSELSHPASEFNIMEDYLSLYDKGFEFERKLLTNFDVSIRYINHEWEIKTQ</sequence>
<accession>A0A078A8K5</accession>
<dbReference type="GO" id="GO:0031267">
    <property type="term" value="F:small GTPase binding"/>
    <property type="evidence" value="ECO:0007669"/>
    <property type="project" value="TreeGrafter"/>
</dbReference>
<dbReference type="InterPro" id="IPR051984">
    <property type="entry name" value="Alsin"/>
</dbReference>
<dbReference type="EMBL" id="CCKQ01005857">
    <property type="protein sequence ID" value="CDW77121.1"/>
    <property type="molecule type" value="Genomic_DNA"/>
</dbReference>
<dbReference type="PANTHER" id="PTHR46089:SF2">
    <property type="entry name" value="ALSIN HOMOLOG"/>
    <property type="match status" value="1"/>
</dbReference>
<gene>
    <name evidence="3" type="primary">Contig7883.g8416</name>
    <name evidence="3" type="ORF">STYLEM_6090</name>
</gene>
<dbReference type="GO" id="GO:0005085">
    <property type="term" value="F:guanyl-nucleotide exchange factor activity"/>
    <property type="evidence" value="ECO:0007669"/>
    <property type="project" value="TreeGrafter"/>
</dbReference>
<dbReference type="AlphaFoldDB" id="A0A078A8K5"/>
<dbReference type="SUPFAM" id="SSF109993">
    <property type="entry name" value="VPS9 domain"/>
    <property type="match status" value="1"/>
</dbReference>
<dbReference type="Pfam" id="PF02204">
    <property type="entry name" value="VPS9"/>
    <property type="match status" value="1"/>
</dbReference>
<dbReference type="GO" id="GO:0016197">
    <property type="term" value="P:endosomal transport"/>
    <property type="evidence" value="ECO:0007669"/>
    <property type="project" value="TreeGrafter"/>
</dbReference>
<feature type="region of interest" description="Disordered" evidence="1">
    <location>
        <begin position="277"/>
        <end position="333"/>
    </location>
</feature>
<dbReference type="Proteomes" id="UP000039865">
    <property type="component" value="Unassembled WGS sequence"/>
</dbReference>
<keyword evidence="4" id="KW-1185">Reference proteome</keyword>
<name>A0A078A8K5_STYLE</name>
<reference evidence="3 4" key="1">
    <citation type="submission" date="2014-06" db="EMBL/GenBank/DDBJ databases">
        <authorList>
            <person name="Swart Estienne"/>
        </authorList>
    </citation>
    <scope>NUCLEOTIDE SEQUENCE [LARGE SCALE GENOMIC DNA]</scope>
    <source>
        <strain evidence="3 4">130c</strain>
    </source>
</reference>
<evidence type="ECO:0000256" key="1">
    <source>
        <dbReference type="SAM" id="MobiDB-lite"/>
    </source>
</evidence>
<dbReference type="Gene3D" id="1.20.1050.80">
    <property type="entry name" value="VPS9 domain"/>
    <property type="match status" value="1"/>
</dbReference>
<evidence type="ECO:0000313" key="3">
    <source>
        <dbReference type="EMBL" id="CDW77121.1"/>
    </source>
</evidence>
<dbReference type="OrthoDB" id="311766at2759"/>
<feature type="domain" description="VPS9" evidence="2">
    <location>
        <begin position="490"/>
        <end position="635"/>
    </location>
</feature>
<organism evidence="3 4">
    <name type="scientific">Stylonychia lemnae</name>
    <name type="common">Ciliate</name>
    <dbReference type="NCBI Taxonomy" id="5949"/>
    <lineage>
        <taxon>Eukaryota</taxon>
        <taxon>Sar</taxon>
        <taxon>Alveolata</taxon>
        <taxon>Ciliophora</taxon>
        <taxon>Intramacronucleata</taxon>
        <taxon>Spirotrichea</taxon>
        <taxon>Stichotrichia</taxon>
        <taxon>Sporadotrichida</taxon>
        <taxon>Oxytrichidae</taxon>
        <taxon>Stylonychinae</taxon>
        <taxon>Stylonychia</taxon>
    </lineage>
</organism>